<sequence length="74" mass="8474">MMDKFRLNDDMEWVCCNCDSLDITDHSPEPATTEIFQEVPDGYGDLIEKLVPVITESYISLECNKCHAKEFEAV</sequence>
<dbReference type="RefSeq" id="WP_171369529.1">
    <property type="nucleotide sequence ID" value="NZ_VTXW01000051.1"/>
</dbReference>
<name>A0A7Y3YU07_9VIBR</name>
<protein>
    <submittedName>
        <fullName evidence="1">Uncharacterized protein</fullName>
    </submittedName>
</protein>
<proteinExistence type="predicted"/>
<gene>
    <name evidence="1" type="ORF">F0245_24260</name>
</gene>
<dbReference type="AlphaFoldDB" id="A0A7Y3YU07"/>
<evidence type="ECO:0000313" key="2">
    <source>
        <dbReference type="Proteomes" id="UP000525336"/>
    </source>
</evidence>
<organism evidence="1 2">
    <name type="scientific">Vibrio chagasii</name>
    <dbReference type="NCBI Taxonomy" id="170679"/>
    <lineage>
        <taxon>Bacteria</taxon>
        <taxon>Pseudomonadati</taxon>
        <taxon>Pseudomonadota</taxon>
        <taxon>Gammaproteobacteria</taxon>
        <taxon>Vibrionales</taxon>
        <taxon>Vibrionaceae</taxon>
        <taxon>Vibrio</taxon>
    </lineage>
</organism>
<evidence type="ECO:0000313" key="1">
    <source>
        <dbReference type="EMBL" id="NOH36411.1"/>
    </source>
</evidence>
<reference evidence="1 2" key="1">
    <citation type="submission" date="2019-09" db="EMBL/GenBank/DDBJ databases">
        <title>Draft genome sequencing and comparative genomics of hatchery-associated Vibrios.</title>
        <authorList>
            <person name="Kehlet-Delgado H."/>
            <person name="Mueller R.S."/>
        </authorList>
    </citation>
    <scope>NUCLEOTIDE SEQUENCE [LARGE SCALE GENOMIC DNA]</scope>
    <source>
        <strain evidence="1 2">00-90-10</strain>
    </source>
</reference>
<dbReference type="Proteomes" id="UP000525336">
    <property type="component" value="Unassembled WGS sequence"/>
</dbReference>
<accession>A0A7Y3YU07</accession>
<comment type="caution">
    <text evidence="1">The sequence shown here is derived from an EMBL/GenBank/DDBJ whole genome shotgun (WGS) entry which is preliminary data.</text>
</comment>
<dbReference type="EMBL" id="VTXW01000051">
    <property type="protein sequence ID" value="NOH36411.1"/>
    <property type="molecule type" value="Genomic_DNA"/>
</dbReference>